<comment type="caution">
    <text evidence="2">The sequence shown here is derived from an EMBL/GenBank/DDBJ whole genome shotgun (WGS) entry which is preliminary data.</text>
</comment>
<organism evidence="2 3">
    <name type="scientific">Muntiacus reevesi</name>
    <name type="common">Reeves' muntjac</name>
    <name type="synonym">Cervus reevesi</name>
    <dbReference type="NCBI Taxonomy" id="9886"/>
    <lineage>
        <taxon>Eukaryota</taxon>
        <taxon>Metazoa</taxon>
        <taxon>Chordata</taxon>
        <taxon>Craniata</taxon>
        <taxon>Vertebrata</taxon>
        <taxon>Euteleostomi</taxon>
        <taxon>Mammalia</taxon>
        <taxon>Eutheria</taxon>
        <taxon>Laurasiatheria</taxon>
        <taxon>Artiodactyla</taxon>
        <taxon>Ruminantia</taxon>
        <taxon>Pecora</taxon>
        <taxon>Cervidae</taxon>
        <taxon>Muntiacinae</taxon>
        <taxon>Muntiacus</taxon>
    </lineage>
</organism>
<dbReference type="AlphaFoldDB" id="A0A5N3XGL0"/>
<protein>
    <submittedName>
        <fullName evidence="2">Uncharacterized protein</fullName>
    </submittedName>
</protein>
<evidence type="ECO:0000313" key="3">
    <source>
        <dbReference type="Proteomes" id="UP000326062"/>
    </source>
</evidence>
<evidence type="ECO:0000313" key="2">
    <source>
        <dbReference type="EMBL" id="KAB0372782.1"/>
    </source>
</evidence>
<feature type="region of interest" description="Disordered" evidence="1">
    <location>
        <begin position="16"/>
        <end position="60"/>
    </location>
</feature>
<reference evidence="2 3" key="1">
    <citation type="submission" date="2019-06" db="EMBL/GenBank/DDBJ databases">
        <title>Discovery of a novel chromosome fission-fusion reversal in muntjac.</title>
        <authorList>
            <person name="Mudd A.B."/>
            <person name="Bredeson J.V."/>
            <person name="Baum R."/>
            <person name="Hockemeyer D."/>
            <person name="Rokhsar D.S."/>
        </authorList>
    </citation>
    <scope>NUCLEOTIDE SEQUENCE [LARGE SCALE GENOMIC DNA]</scope>
    <source>
        <strain evidence="2">UCam_UCB_Mr</strain>
        <tissue evidence="2">Fibroblast cell line</tissue>
    </source>
</reference>
<dbReference type="Proteomes" id="UP000326062">
    <property type="component" value="Chromosome 9"/>
</dbReference>
<proteinExistence type="predicted"/>
<accession>A0A5N3XGL0</accession>
<keyword evidence="3" id="KW-1185">Reference proteome</keyword>
<sequence length="60" mass="6505">MFDCWRLILCKKTGSNADVSARGSQEAEAEDSDPRVDVPDVIRLVPDPPEGPQHPSDVSA</sequence>
<evidence type="ECO:0000256" key="1">
    <source>
        <dbReference type="SAM" id="MobiDB-lite"/>
    </source>
</evidence>
<name>A0A5N3XGL0_MUNRE</name>
<gene>
    <name evidence="2" type="ORF">FD755_015535</name>
</gene>
<dbReference type="EMBL" id="VCEB01000010">
    <property type="protein sequence ID" value="KAB0372782.1"/>
    <property type="molecule type" value="Genomic_DNA"/>
</dbReference>